<dbReference type="SUPFAM" id="SSF53163">
    <property type="entry name" value="HybD-like"/>
    <property type="match status" value="1"/>
</dbReference>
<evidence type="ECO:0000313" key="1">
    <source>
        <dbReference type="EMBL" id="OGK16928.1"/>
    </source>
</evidence>
<dbReference type="Gene3D" id="3.40.50.1450">
    <property type="entry name" value="HybD-like"/>
    <property type="match status" value="1"/>
</dbReference>
<proteinExistence type="predicted"/>
<dbReference type="AlphaFoldDB" id="A0A1F7GDG4"/>
<evidence type="ECO:0000313" key="2">
    <source>
        <dbReference type="Proteomes" id="UP000177208"/>
    </source>
</evidence>
<dbReference type="EMBL" id="MFZG01000015">
    <property type="protein sequence ID" value="OGK16928.1"/>
    <property type="molecule type" value="Genomic_DNA"/>
</dbReference>
<comment type="caution">
    <text evidence="1">The sequence shown here is derived from an EMBL/GenBank/DDBJ whole genome shotgun (WGS) entry which is preliminary data.</text>
</comment>
<dbReference type="InterPro" id="IPR023430">
    <property type="entry name" value="Pept_HybD-like_dom_sf"/>
</dbReference>
<name>A0A1F7GDG4_9BACT</name>
<gene>
    <name evidence="1" type="ORF">A2774_00325</name>
</gene>
<evidence type="ECO:0008006" key="3">
    <source>
        <dbReference type="Google" id="ProtNLM"/>
    </source>
</evidence>
<dbReference type="Proteomes" id="UP000177208">
    <property type="component" value="Unassembled WGS sequence"/>
</dbReference>
<protein>
    <recommendedName>
        <fullName evidence="3">Hydrogenase maturation protease</fullName>
    </recommendedName>
</protein>
<reference evidence="1 2" key="1">
    <citation type="journal article" date="2016" name="Nat. Commun.">
        <title>Thousands of microbial genomes shed light on interconnected biogeochemical processes in an aquifer system.</title>
        <authorList>
            <person name="Anantharaman K."/>
            <person name="Brown C.T."/>
            <person name="Hug L.A."/>
            <person name="Sharon I."/>
            <person name="Castelle C.J."/>
            <person name="Probst A.J."/>
            <person name="Thomas B.C."/>
            <person name="Singh A."/>
            <person name="Wilkins M.J."/>
            <person name="Karaoz U."/>
            <person name="Brodie E.L."/>
            <person name="Williams K.H."/>
            <person name="Hubbard S.S."/>
            <person name="Banfield J.F."/>
        </authorList>
    </citation>
    <scope>NUCLEOTIDE SEQUENCE [LARGE SCALE GENOMIC DNA]</scope>
</reference>
<accession>A0A1F7GDG4</accession>
<organism evidence="1 2">
    <name type="scientific">Candidatus Roizmanbacteria bacterium RIFCSPHIGHO2_01_FULL_39_12c</name>
    <dbReference type="NCBI Taxonomy" id="1802031"/>
    <lineage>
        <taxon>Bacteria</taxon>
        <taxon>Candidatus Roizmaniibacteriota</taxon>
    </lineage>
</organism>
<sequence length="131" mass="14987">MKIYVFGNSMVKEDNLGIKIIPELKKFYPEISFEIVDPNENFPPENEKNLTVIDTVEGLKKPKLFTLADLREFQKTPNSPHDYDLGMHLLLLKKLKKIDTVNIIGAPSGIDRKLFINWLIKVIPDLIGRPG</sequence>